<evidence type="ECO:0000256" key="6">
    <source>
        <dbReference type="ARBA" id="ARBA00022833"/>
    </source>
</evidence>
<dbReference type="SMART" id="SM00249">
    <property type="entry name" value="PHD"/>
    <property type="match status" value="2"/>
</dbReference>
<keyword evidence="6" id="KW-0862">Zinc</keyword>
<dbReference type="GO" id="GO:0008270">
    <property type="term" value="F:zinc ion binding"/>
    <property type="evidence" value="ECO:0007669"/>
    <property type="project" value="UniProtKB-KW"/>
</dbReference>
<evidence type="ECO:0000313" key="14">
    <source>
        <dbReference type="Proteomes" id="UP000187203"/>
    </source>
</evidence>
<dbReference type="GO" id="GO:0042393">
    <property type="term" value="F:histone binding"/>
    <property type="evidence" value="ECO:0007669"/>
    <property type="project" value="TreeGrafter"/>
</dbReference>
<evidence type="ECO:0000256" key="5">
    <source>
        <dbReference type="ARBA" id="ARBA00022801"/>
    </source>
</evidence>
<keyword evidence="5" id="KW-0378">Hydrolase</keyword>
<dbReference type="PANTHER" id="PTHR47025:SF28">
    <property type="entry name" value="ACYL-COA N-ACYLTRANSFERASE WITH RING_FYVE_PHD-TYPE ZINC FINGER DOMAIN-CONTAINING PROTEIN"/>
    <property type="match status" value="1"/>
</dbReference>
<dbReference type="CDD" id="cd15539">
    <property type="entry name" value="PHD1_AIRE"/>
    <property type="match status" value="1"/>
</dbReference>
<accession>A0A1R3IN81</accession>
<dbReference type="FunFam" id="3.30.40.10:FF:000494">
    <property type="entry name" value="Acyl-CoA N-acyltransferase with RING/FYVE/PHD-type zinc finger domain"/>
    <property type="match status" value="1"/>
</dbReference>
<comment type="subcellular location">
    <subcellularLocation>
        <location evidence="1">Nucleus</location>
    </subcellularLocation>
</comment>
<dbReference type="UniPathway" id="UPA00545">
    <property type="reaction ID" value="UER00823"/>
</dbReference>
<dbReference type="InterPro" id="IPR011011">
    <property type="entry name" value="Znf_FYVE_PHD"/>
</dbReference>
<evidence type="ECO:0000256" key="2">
    <source>
        <dbReference type="ARBA" id="ARBA00005184"/>
    </source>
</evidence>
<dbReference type="EMBL" id="AWUE01017895">
    <property type="protein sequence ID" value="OMO84032.1"/>
    <property type="molecule type" value="Genomic_DNA"/>
</dbReference>
<dbReference type="Proteomes" id="UP000187203">
    <property type="component" value="Unassembled WGS sequence"/>
</dbReference>
<dbReference type="InterPro" id="IPR056511">
    <property type="entry name" value="IDM1_C"/>
</dbReference>
<dbReference type="Gene3D" id="3.30.40.10">
    <property type="entry name" value="Zinc/RING finger domain, C3HC4 (zinc finger)"/>
    <property type="match status" value="2"/>
</dbReference>
<dbReference type="InterPro" id="IPR032308">
    <property type="entry name" value="TDBD"/>
</dbReference>
<dbReference type="InterPro" id="IPR059153">
    <property type="entry name" value="NSD_PHD-1st"/>
</dbReference>
<dbReference type="GO" id="GO:0005634">
    <property type="term" value="C:nucleus"/>
    <property type="evidence" value="ECO:0007669"/>
    <property type="project" value="UniProtKB-SubCell"/>
</dbReference>
<dbReference type="Pfam" id="PF01095">
    <property type="entry name" value="Pectinesterase"/>
    <property type="match status" value="1"/>
</dbReference>
<evidence type="ECO:0000256" key="1">
    <source>
        <dbReference type="ARBA" id="ARBA00004123"/>
    </source>
</evidence>
<dbReference type="GO" id="GO:0000977">
    <property type="term" value="F:RNA polymerase II transcription regulatory region sequence-specific DNA binding"/>
    <property type="evidence" value="ECO:0007669"/>
    <property type="project" value="TreeGrafter"/>
</dbReference>
<keyword evidence="8" id="KW-0539">Nucleus</keyword>
<keyword evidence="14" id="KW-1185">Reference proteome</keyword>
<dbReference type="InterPro" id="IPR001965">
    <property type="entry name" value="Znf_PHD"/>
</dbReference>
<dbReference type="STRING" id="93759.A0A1R3IN81"/>
<feature type="region of interest" description="Disordered" evidence="11">
    <location>
        <begin position="508"/>
        <end position="530"/>
    </location>
</feature>
<dbReference type="InterPro" id="IPR012334">
    <property type="entry name" value="Pectin_lyas_fold"/>
</dbReference>
<gene>
    <name evidence="13" type="ORF">COLO4_22243</name>
</gene>
<evidence type="ECO:0000256" key="10">
    <source>
        <dbReference type="PROSITE-ProRule" id="PRU10040"/>
    </source>
</evidence>
<dbReference type="PANTHER" id="PTHR47025">
    <property type="entry name" value="AUTOIMMUNE REGULATOR"/>
    <property type="match status" value="1"/>
</dbReference>
<dbReference type="PROSITE" id="PS00503">
    <property type="entry name" value="PECTINESTERASE_2"/>
    <property type="match status" value="1"/>
</dbReference>
<sequence length="1259" mass="138204">MKRELEIPLESSLSPTRESVALCKTQASSSTSCKRVKVTQVNGYIVYTRLKKSRSNCPDEFSENLEITKLENFNKPINGVKESLVEDQKNKASAEASHVNNNVIGARLGSEKVSRKKVAIENVVGESLVVRDIGGGGGLVEALIQESRAIGENAIVGNLVVEEIGLDGRPIVQATLGEGSSSHLATVMSRKELTNELETCLVEKGRFGGASMQIGDSCEGENDILLKSLRRSKRSLLRPLKVEPVDNLECEQQPAEDVSVSDIGGQEAAEGSDLTMPWKNLELKMSKKIALNKCPMTVKELFDTGLLDGVPVVYMGTISSKTAGLRGIIMDGGILCSCSLCKGHRVVPPSQFEIHACKQYKRAAQYICFENGKSLLEVLRACRRRPLHTLEATIQNILSALPEQKCFTCRRCKGSFPVMHVGQIGPLCNSCVELKKSQSSTTSAPIARARCHFMILMCAFDTPSVIDRSEEPLLISRSPGSASVGIFPPSTSQWKTMRKSQEPVLMSQSYGSASSSISPQSKSQWKKPRKLTKPRLFTKSLKSASVNLSSQDKGHWKTKKKSVKSVLLSKTIKGAPSSPLYSPDGSQWKMTTKDQRLHKLVFEEDGLPDGTEVAYYARGQVSPSQFEAHAGWASRRKPYAYIYTSNGVSLHELAISLSKGRRYSAKDNDDACIICADGGNLLLCDGCPRAFHKECASLPTVPRGRWYCQYCQNLFMRENFGEHSANAVAAGRILGVDAIEQINSRCIRIVKNIEAELSGCALCRACDFSKSGFGPRTILLCDQCEKEYHIGCLRTHKMADLREIPKGKWFCCSDCSRIHSILQKLLLRGAEKLPDVFLDIIKKKYVEKGLDADINIDVRWRLLSGRFASPETRLLLSQAVGIFHECFDPIVDTTTGRDLIPCMVYGRNLKGQEYGGMYCAVLTINSFVVSAGIIRVFGQEIAELPLVATSKANHGKGYFQLLFSCIEKLLAFLNVKNLLLPAAEEAESIWTDRFGFKKLTPDQVFDWKGCANFSSVQQAIDNVPDSSPSKTLIVIHSGTYREKVVVHANKSNLILQGEGFLKTAIEWNDTANSTGGTVYSSSVSIFAPNFTAYNISFRNSAPEPSPGESGKQAVALRIAGDQAAFYNCGFFGAQDTLLDERGRHYYKGCFIQGSIDFIFGNAKSLFEGCVIHSIAKEGTPGVSGCITAHARNSPNEQTGFSFVNCIIKGTGSVWLGRAWGAHATVVFSRTYMTDVVSPDGWNDWRDPSRDQCDGVFRGI</sequence>
<dbReference type="Pfam" id="PF16135">
    <property type="entry name" value="TDBD"/>
    <property type="match status" value="2"/>
</dbReference>
<dbReference type="InterPro" id="IPR016181">
    <property type="entry name" value="Acyl_CoA_acyltransferase"/>
</dbReference>
<dbReference type="InterPro" id="IPR013083">
    <property type="entry name" value="Znf_RING/FYVE/PHD"/>
</dbReference>
<evidence type="ECO:0000256" key="11">
    <source>
        <dbReference type="SAM" id="MobiDB-lite"/>
    </source>
</evidence>
<comment type="caution">
    <text evidence="13">The sequence shown here is derived from an EMBL/GenBank/DDBJ whole genome shotgun (WGS) entry which is preliminary data.</text>
</comment>
<dbReference type="PROSITE" id="PS50016">
    <property type="entry name" value="ZF_PHD_2"/>
    <property type="match status" value="2"/>
</dbReference>
<dbReference type="SUPFAM" id="SSF51126">
    <property type="entry name" value="Pectin lyase-like"/>
    <property type="match status" value="1"/>
</dbReference>
<dbReference type="InterPro" id="IPR033131">
    <property type="entry name" value="Pectinesterase_Asp_AS"/>
</dbReference>
<dbReference type="Pfam" id="PF23011">
    <property type="entry name" value="PHD-1st_NSD"/>
    <property type="match status" value="1"/>
</dbReference>
<keyword evidence="4 9" id="KW-0863">Zinc-finger</keyword>
<organism evidence="13 14">
    <name type="scientific">Corchorus olitorius</name>
    <dbReference type="NCBI Taxonomy" id="93759"/>
    <lineage>
        <taxon>Eukaryota</taxon>
        <taxon>Viridiplantae</taxon>
        <taxon>Streptophyta</taxon>
        <taxon>Embryophyta</taxon>
        <taxon>Tracheophyta</taxon>
        <taxon>Spermatophyta</taxon>
        <taxon>Magnoliopsida</taxon>
        <taxon>eudicotyledons</taxon>
        <taxon>Gunneridae</taxon>
        <taxon>Pentapetalae</taxon>
        <taxon>rosids</taxon>
        <taxon>malvids</taxon>
        <taxon>Malvales</taxon>
        <taxon>Malvaceae</taxon>
        <taxon>Grewioideae</taxon>
        <taxon>Apeibeae</taxon>
        <taxon>Corchorus</taxon>
    </lineage>
</organism>
<dbReference type="InterPro" id="IPR019787">
    <property type="entry name" value="Znf_PHD-finger"/>
</dbReference>
<protein>
    <submittedName>
        <fullName evidence="13">Pectinesterase, catalytic</fullName>
    </submittedName>
</protein>
<dbReference type="GO" id="GO:0030599">
    <property type="term" value="F:pectinesterase activity"/>
    <property type="evidence" value="ECO:0007669"/>
    <property type="project" value="InterPro"/>
</dbReference>
<dbReference type="GO" id="GO:0045944">
    <property type="term" value="P:positive regulation of transcription by RNA polymerase II"/>
    <property type="evidence" value="ECO:0007669"/>
    <property type="project" value="TreeGrafter"/>
</dbReference>
<feature type="domain" description="PHD-type" evidence="12">
    <location>
        <begin position="760"/>
        <end position="818"/>
    </location>
</feature>
<evidence type="ECO:0000256" key="7">
    <source>
        <dbReference type="ARBA" id="ARBA00023085"/>
    </source>
</evidence>
<evidence type="ECO:0000313" key="13">
    <source>
        <dbReference type="EMBL" id="OMO84032.1"/>
    </source>
</evidence>
<dbReference type="InterPro" id="IPR019786">
    <property type="entry name" value="Zinc_finger_PHD-type_CS"/>
</dbReference>
<dbReference type="InterPro" id="IPR000070">
    <property type="entry name" value="Pectinesterase_cat"/>
</dbReference>
<keyword evidence="7" id="KW-0063">Aspartyl esterase</keyword>
<dbReference type="Pfam" id="PF23209">
    <property type="entry name" value="IDM1_C"/>
    <property type="match status" value="1"/>
</dbReference>
<reference evidence="14" key="1">
    <citation type="submission" date="2013-09" db="EMBL/GenBank/DDBJ databases">
        <title>Corchorus olitorius genome sequencing.</title>
        <authorList>
            <person name="Alam M."/>
            <person name="Haque M.S."/>
            <person name="Islam M.S."/>
            <person name="Emdad E.M."/>
            <person name="Islam M.M."/>
            <person name="Ahmed B."/>
            <person name="Halim A."/>
            <person name="Hossen Q.M.M."/>
            <person name="Hossain M.Z."/>
            <person name="Ahmed R."/>
            <person name="Khan M.M."/>
            <person name="Islam R."/>
            <person name="Rashid M.M."/>
            <person name="Khan S.A."/>
            <person name="Rahman M.S."/>
            <person name="Alam M."/>
            <person name="Yahiya A.S."/>
            <person name="Khan M.S."/>
            <person name="Azam M.S."/>
            <person name="Haque T."/>
            <person name="Lashkar M.Z.H."/>
            <person name="Akhand A.I."/>
            <person name="Morshed G."/>
            <person name="Roy S."/>
            <person name="Uddin K.S."/>
            <person name="Rabeya T."/>
            <person name="Hossain A.S."/>
            <person name="Chowdhury A."/>
            <person name="Snigdha A.R."/>
            <person name="Mortoza M.S."/>
            <person name="Matin S.A."/>
            <person name="Hoque S.M.E."/>
            <person name="Islam M.K."/>
            <person name="Roy D.K."/>
            <person name="Haider R."/>
            <person name="Moosa M.M."/>
            <person name="Elias S.M."/>
            <person name="Hasan A.M."/>
            <person name="Jahan S."/>
            <person name="Shafiuddin M."/>
            <person name="Mahmood N."/>
            <person name="Shommy N.S."/>
        </authorList>
    </citation>
    <scope>NUCLEOTIDE SEQUENCE [LARGE SCALE GENOMIC DNA]</scope>
    <source>
        <strain evidence="14">cv. O-4</strain>
    </source>
</reference>
<evidence type="ECO:0000256" key="8">
    <source>
        <dbReference type="ARBA" id="ARBA00023242"/>
    </source>
</evidence>
<feature type="active site" evidence="10">
    <location>
        <position position="1156"/>
    </location>
</feature>
<evidence type="ECO:0000256" key="4">
    <source>
        <dbReference type="ARBA" id="ARBA00022771"/>
    </source>
</evidence>
<dbReference type="GO" id="GO:0003682">
    <property type="term" value="F:chromatin binding"/>
    <property type="evidence" value="ECO:0007669"/>
    <property type="project" value="TreeGrafter"/>
</dbReference>
<dbReference type="GO" id="GO:0042545">
    <property type="term" value="P:cell wall modification"/>
    <property type="evidence" value="ECO:0007669"/>
    <property type="project" value="InterPro"/>
</dbReference>
<evidence type="ECO:0000259" key="12">
    <source>
        <dbReference type="PROSITE" id="PS50016"/>
    </source>
</evidence>
<dbReference type="GO" id="GO:0045490">
    <property type="term" value="P:pectin catabolic process"/>
    <property type="evidence" value="ECO:0007669"/>
    <property type="project" value="UniProtKB-UniPathway"/>
</dbReference>
<keyword evidence="3" id="KW-0479">Metal-binding</keyword>
<feature type="domain" description="PHD-type" evidence="12">
    <location>
        <begin position="669"/>
        <end position="714"/>
    </location>
</feature>
<dbReference type="SUPFAM" id="SSF57903">
    <property type="entry name" value="FYVE/PHD zinc finger"/>
    <property type="match status" value="2"/>
</dbReference>
<dbReference type="Gene3D" id="2.160.20.10">
    <property type="entry name" value="Single-stranded right-handed beta-helix, Pectin lyase-like"/>
    <property type="match status" value="1"/>
</dbReference>
<name>A0A1R3IN81_9ROSI</name>
<dbReference type="SUPFAM" id="SSF55729">
    <property type="entry name" value="Acyl-CoA N-acyltransferases (Nat)"/>
    <property type="match status" value="1"/>
</dbReference>
<comment type="pathway">
    <text evidence="2">Glycan metabolism; pectin degradation; 2-dehydro-3-deoxy-D-gluconate from pectin: step 1/5.</text>
</comment>
<proteinExistence type="predicted"/>
<dbReference type="AlphaFoldDB" id="A0A1R3IN81"/>
<evidence type="ECO:0000256" key="3">
    <source>
        <dbReference type="ARBA" id="ARBA00022723"/>
    </source>
</evidence>
<dbReference type="InterPro" id="IPR011050">
    <property type="entry name" value="Pectin_lyase_fold/virulence"/>
</dbReference>
<dbReference type="OrthoDB" id="1903104at2759"/>
<evidence type="ECO:0000256" key="9">
    <source>
        <dbReference type="PROSITE-ProRule" id="PRU00146"/>
    </source>
</evidence>
<dbReference type="PROSITE" id="PS01359">
    <property type="entry name" value="ZF_PHD_1"/>
    <property type="match status" value="1"/>
</dbReference>
<feature type="compositionally biased region" description="Low complexity" evidence="11">
    <location>
        <begin position="508"/>
        <end position="523"/>
    </location>
</feature>